<dbReference type="PANTHER" id="PTHR13177">
    <property type="entry name" value="DEATH-ASSOCIATED PROTEIN 1"/>
    <property type="match status" value="1"/>
</dbReference>
<accession>A0AA88XDL0</accession>
<dbReference type="InterPro" id="IPR024130">
    <property type="entry name" value="DAP1/DAPL1"/>
</dbReference>
<reference evidence="2" key="1">
    <citation type="submission" date="2019-08" db="EMBL/GenBank/DDBJ databases">
        <title>The improved chromosome-level genome for the pearl oyster Pinctada fucata martensii using PacBio sequencing and Hi-C.</title>
        <authorList>
            <person name="Zheng Z."/>
        </authorList>
    </citation>
    <scope>NUCLEOTIDE SEQUENCE</scope>
    <source>
        <strain evidence="2">ZZ-2019</strain>
        <tissue evidence="2">Adductor muscle</tissue>
    </source>
</reference>
<dbReference type="GO" id="GO:0034198">
    <property type="term" value="P:cellular response to amino acid starvation"/>
    <property type="evidence" value="ECO:0007669"/>
    <property type="project" value="TreeGrafter"/>
</dbReference>
<evidence type="ECO:0000313" key="3">
    <source>
        <dbReference type="Proteomes" id="UP001186944"/>
    </source>
</evidence>
<gene>
    <name evidence="2" type="ORF">FSP39_004363</name>
</gene>
<feature type="region of interest" description="Disordered" evidence="1">
    <location>
        <begin position="1"/>
        <end position="106"/>
    </location>
</feature>
<name>A0AA88XDL0_PINIB</name>
<evidence type="ECO:0000313" key="2">
    <source>
        <dbReference type="EMBL" id="KAK3082753.1"/>
    </source>
</evidence>
<proteinExistence type="predicted"/>
<dbReference type="AlphaFoldDB" id="A0AA88XDL0"/>
<dbReference type="GO" id="GO:0097190">
    <property type="term" value="P:apoptotic signaling pathway"/>
    <property type="evidence" value="ECO:0007669"/>
    <property type="project" value="TreeGrafter"/>
</dbReference>
<comment type="caution">
    <text evidence="2">The sequence shown here is derived from an EMBL/GenBank/DDBJ whole genome shotgun (WGS) entry which is preliminary data.</text>
</comment>
<dbReference type="PANTHER" id="PTHR13177:SF4">
    <property type="entry name" value="GEO09647P1"/>
    <property type="match status" value="1"/>
</dbReference>
<organism evidence="2 3">
    <name type="scientific">Pinctada imbricata</name>
    <name type="common">Atlantic pearl-oyster</name>
    <name type="synonym">Pinctada martensii</name>
    <dbReference type="NCBI Taxonomy" id="66713"/>
    <lineage>
        <taxon>Eukaryota</taxon>
        <taxon>Metazoa</taxon>
        <taxon>Spiralia</taxon>
        <taxon>Lophotrochozoa</taxon>
        <taxon>Mollusca</taxon>
        <taxon>Bivalvia</taxon>
        <taxon>Autobranchia</taxon>
        <taxon>Pteriomorphia</taxon>
        <taxon>Pterioida</taxon>
        <taxon>Pterioidea</taxon>
        <taxon>Pteriidae</taxon>
        <taxon>Pinctada</taxon>
    </lineage>
</organism>
<dbReference type="EMBL" id="VSWD01000014">
    <property type="protein sequence ID" value="KAK3082753.1"/>
    <property type="molecule type" value="Genomic_DNA"/>
</dbReference>
<evidence type="ECO:0000256" key="1">
    <source>
        <dbReference type="SAM" id="MobiDB-lite"/>
    </source>
</evidence>
<dbReference type="Pfam" id="PF15228">
    <property type="entry name" value="DAP"/>
    <property type="match status" value="1"/>
</dbReference>
<dbReference type="GO" id="GO:0070513">
    <property type="term" value="F:death domain binding"/>
    <property type="evidence" value="ECO:0007669"/>
    <property type="project" value="TreeGrafter"/>
</dbReference>
<sequence>MSSTEDTEVKAGHPPAVKAGGMRIVQHKHEKGEPAPAQTKEEQEEFGPEPPKPDTHHQNLVISGAVTKGDKDFKAEAIKAYHDKPLPTHDKKTHQKPRDHIHQPQK</sequence>
<protein>
    <recommendedName>
        <fullName evidence="4">Death-associated protein 1</fullName>
    </recommendedName>
</protein>
<feature type="compositionally biased region" description="Basic and acidic residues" evidence="1">
    <location>
        <begin position="68"/>
        <end position="106"/>
    </location>
</feature>
<evidence type="ECO:0008006" key="4">
    <source>
        <dbReference type="Google" id="ProtNLM"/>
    </source>
</evidence>
<keyword evidence="3" id="KW-1185">Reference proteome</keyword>
<dbReference type="GO" id="GO:0010507">
    <property type="term" value="P:negative regulation of autophagy"/>
    <property type="evidence" value="ECO:0007669"/>
    <property type="project" value="TreeGrafter"/>
</dbReference>
<dbReference type="Proteomes" id="UP001186944">
    <property type="component" value="Unassembled WGS sequence"/>
</dbReference>